<keyword evidence="2" id="KW-1185">Reference proteome</keyword>
<gene>
    <name evidence="1" type="ORF">KQX54_007792</name>
</gene>
<dbReference type="EMBL" id="JAHXZJ010000001">
    <property type="protein sequence ID" value="KAH0567234.1"/>
    <property type="molecule type" value="Genomic_DNA"/>
</dbReference>
<evidence type="ECO:0000313" key="1">
    <source>
        <dbReference type="EMBL" id="KAH0567234.1"/>
    </source>
</evidence>
<proteinExistence type="predicted"/>
<name>A0AAV7J884_COTGL</name>
<comment type="caution">
    <text evidence="1">The sequence shown here is derived from an EMBL/GenBank/DDBJ whole genome shotgun (WGS) entry which is preliminary data.</text>
</comment>
<evidence type="ECO:0000313" key="2">
    <source>
        <dbReference type="Proteomes" id="UP000826195"/>
    </source>
</evidence>
<sequence length="122" mass="14136">MNPYVRDALHDKHEYKADAEWSFRGKKKLTFGAWTLGHKIPNQMKWYKMRYCLRNRDCEDDQICGLGICINPCLYKKCCNNEACQVNNHKIRCKKVLLMTNISTTNILPDTTPSPVIVSSPL</sequence>
<protein>
    <submittedName>
        <fullName evidence="1">Uncharacterized protein</fullName>
    </submittedName>
</protein>
<dbReference type="Proteomes" id="UP000826195">
    <property type="component" value="Unassembled WGS sequence"/>
</dbReference>
<organism evidence="1 2">
    <name type="scientific">Cotesia glomerata</name>
    <name type="common">Lepidopteran parasitic wasp</name>
    <name type="synonym">Apanteles glomeratus</name>
    <dbReference type="NCBI Taxonomy" id="32391"/>
    <lineage>
        <taxon>Eukaryota</taxon>
        <taxon>Metazoa</taxon>
        <taxon>Ecdysozoa</taxon>
        <taxon>Arthropoda</taxon>
        <taxon>Hexapoda</taxon>
        <taxon>Insecta</taxon>
        <taxon>Pterygota</taxon>
        <taxon>Neoptera</taxon>
        <taxon>Endopterygota</taxon>
        <taxon>Hymenoptera</taxon>
        <taxon>Apocrita</taxon>
        <taxon>Ichneumonoidea</taxon>
        <taxon>Braconidae</taxon>
        <taxon>Microgastrinae</taxon>
        <taxon>Cotesia</taxon>
    </lineage>
</organism>
<accession>A0AAV7J884</accession>
<reference evidence="1 2" key="1">
    <citation type="journal article" date="2021" name="J. Hered.">
        <title>A chromosome-level genome assembly of the parasitoid wasp, Cotesia glomerata (Hymenoptera: Braconidae).</title>
        <authorList>
            <person name="Pinto B.J."/>
            <person name="Weis J.J."/>
            <person name="Gamble T."/>
            <person name="Ode P.J."/>
            <person name="Paul R."/>
            <person name="Zaspel J.M."/>
        </authorList>
    </citation>
    <scope>NUCLEOTIDE SEQUENCE [LARGE SCALE GENOMIC DNA]</scope>
    <source>
        <strain evidence="1">CgM1</strain>
    </source>
</reference>
<dbReference type="AlphaFoldDB" id="A0AAV7J884"/>